<evidence type="ECO:0000313" key="2">
    <source>
        <dbReference type="EMBL" id="KPI45220.1"/>
    </source>
</evidence>
<protein>
    <submittedName>
        <fullName evidence="2">Uncharacterized protein</fullName>
    </submittedName>
</protein>
<comment type="caution">
    <text evidence="2">The sequence shown here is derived from an EMBL/GenBank/DDBJ whole genome shotgun (WGS) entry which is preliminary data.</text>
</comment>
<gene>
    <name evidence="2" type="ORF">AB675_2415</name>
</gene>
<proteinExistence type="predicted"/>
<feature type="compositionally biased region" description="Basic and acidic residues" evidence="1">
    <location>
        <begin position="376"/>
        <end position="396"/>
    </location>
</feature>
<feature type="region of interest" description="Disordered" evidence="1">
    <location>
        <begin position="37"/>
        <end position="56"/>
    </location>
</feature>
<feature type="compositionally biased region" description="Polar residues" evidence="1">
    <location>
        <begin position="182"/>
        <end position="191"/>
    </location>
</feature>
<evidence type="ECO:0000256" key="1">
    <source>
        <dbReference type="SAM" id="MobiDB-lite"/>
    </source>
</evidence>
<organism evidence="2 3">
    <name type="scientific">Cyphellophora attinorum</name>
    <dbReference type="NCBI Taxonomy" id="1664694"/>
    <lineage>
        <taxon>Eukaryota</taxon>
        <taxon>Fungi</taxon>
        <taxon>Dikarya</taxon>
        <taxon>Ascomycota</taxon>
        <taxon>Pezizomycotina</taxon>
        <taxon>Eurotiomycetes</taxon>
        <taxon>Chaetothyriomycetidae</taxon>
        <taxon>Chaetothyriales</taxon>
        <taxon>Cyphellophoraceae</taxon>
        <taxon>Cyphellophora</taxon>
    </lineage>
</organism>
<dbReference type="VEuPathDB" id="FungiDB:AB675_2415"/>
<feature type="region of interest" description="Disordered" evidence="1">
    <location>
        <begin position="267"/>
        <end position="289"/>
    </location>
</feature>
<name>A0A0N1HGD8_9EURO</name>
<accession>A0A0N1HGD8</accession>
<feature type="compositionally biased region" description="Polar residues" evidence="1">
    <location>
        <begin position="432"/>
        <end position="447"/>
    </location>
</feature>
<dbReference type="AlphaFoldDB" id="A0A0N1HGD8"/>
<feature type="compositionally biased region" description="Basic and acidic residues" evidence="1">
    <location>
        <begin position="327"/>
        <end position="336"/>
    </location>
</feature>
<dbReference type="OrthoDB" id="5380370at2759"/>
<feature type="region of interest" description="Disordered" evidence="1">
    <location>
        <begin position="428"/>
        <end position="456"/>
    </location>
</feature>
<evidence type="ECO:0000313" key="3">
    <source>
        <dbReference type="Proteomes" id="UP000038010"/>
    </source>
</evidence>
<feature type="compositionally biased region" description="Polar residues" evidence="1">
    <location>
        <begin position="160"/>
        <end position="172"/>
    </location>
</feature>
<dbReference type="Proteomes" id="UP000038010">
    <property type="component" value="Unassembled WGS sequence"/>
</dbReference>
<sequence length="481" mass="54519">MAKNNRAAITEREYEQLPPALQRKYFSSLERLRLAHDGSVSPQSLPKHRRHSRTRSTFAKTKSLFETFDGIPSIPYIHPSLRPATSHRRTIHTADTLVNSDTAAWFASLPLTVQRKHFTKEEQVLFANENHHIILDAADELLQRQRLPPDSDLLWLPHPETSQTPEEYSPRSSFDIEHGDSRSMSSQQYLDSLSRLDNDSELDLRLDDYHAAIAQTAQRQQAAPLPLKHSYRRNMSLSTVSLRRTSISTPPRSASRVPSLYFNRLQTPTTPQRPSFHHGPTSSVSTVDPRATHYQDPAARMKLRVYLASPSKFDEAIEFGFPSMADKQSRTSDRPKTSPRAPTDSARMFANDDVPSLVGDDGSSHSEVDALSDPRTPNESEFRGVRSKKSSVDRASLKPQVVRSDQYAQSTALDREMTIHMTLTRPDLRSPTAETRPSSRHINSQPLEQAPLMPANNGQNFWDTLPAPSESRVKKLWRKFF</sequence>
<feature type="region of interest" description="Disordered" evidence="1">
    <location>
        <begin position="152"/>
        <end position="191"/>
    </location>
</feature>
<dbReference type="RefSeq" id="XP_018005183.1">
    <property type="nucleotide sequence ID" value="XM_018142387.1"/>
</dbReference>
<dbReference type="GeneID" id="28734267"/>
<feature type="region of interest" description="Disordered" evidence="1">
    <location>
        <begin position="324"/>
        <end position="400"/>
    </location>
</feature>
<reference evidence="2 3" key="1">
    <citation type="submission" date="2015-06" db="EMBL/GenBank/DDBJ databases">
        <title>Draft genome of the ant-associated black yeast Phialophora attae CBS 131958.</title>
        <authorList>
            <person name="Moreno L.F."/>
            <person name="Stielow B.J."/>
            <person name="de Hoog S."/>
            <person name="Vicente V.A."/>
            <person name="Weiss V.A."/>
            <person name="de Vries M."/>
            <person name="Cruz L.M."/>
            <person name="Souza E.M."/>
        </authorList>
    </citation>
    <scope>NUCLEOTIDE SEQUENCE [LARGE SCALE GENOMIC DNA]</scope>
    <source>
        <strain evidence="2 3">CBS 131958</strain>
    </source>
</reference>
<keyword evidence="3" id="KW-1185">Reference proteome</keyword>
<dbReference type="EMBL" id="LFJN01000002">
    <property type="protein sequence ID" value="KPI45220.1"/>
    <property type="molecule type" value="Genomic_DNA"/>
</dbReference>